<reference evidence="3 4" key="1">
    <citation type="submission" date="2024-02" db="EMBL/GenBank/DDBJ databases">
        <title>Adaptive strategies in a cosmopolitan and abundant soil bacterium.</title>
        <authorList>
            <person name="Carini P."/>
        </authorList>
    </citation>
    <scope>NUCLEOTIDE SEQUENCE [LARGE SCALE GENOMIC DNA]</scope>
    <source>
        <strain evidence="3 4">AZCC 1608</strain>
    </source>
</reference>
<feature type="compositionally biased region" description="Pro residues" evidence="1">
    <location>
        <begin position="132"/>
        <end position="145"/>
    </location>
</feature>
<keyword evidence="2" id="KW-0472">Membrane</keyword>
<gene>
    <name evidence="3" type="ORF">V1286_006728</name>
</gene>
<feature type="compositionally biased region" description="Pro residues" evidence="1">
    <location>
        <begin position="232"/>
        <end position="247"/>
    </location>
</feature>
<dbReference type="RefSeq" id="WP_334487058.1">
    <property type="nucleotide sequence ID" value="NZ_JAZHRV010000001.1"/>
</dbReference>
<protein>
    <submittedName>
        <fullName evidence="3">Uncharacterized protein</fullName>
    </submittedName>
</protein>
<organism evidence="3 4">
    <name type="scientific">Bradyrhizobium algeriense</name>
    <dbReference type="NCBI Taxonomy" id="634784"/>
    <lineage>
        <taxon>Bacteria</taxon>
        <taxon>Pseudomonadati</taxon>
        <taxon>Pseudomonadota</taxon>
        <taxon>Alphaproteobacteria</taxon>
        <taxon>Hyphomicrobiales</taxon>
        <taxon>Nitrobacteraceae</taxon>
        <taxon>Bradyrhizobium</taxon>
    </lineage>
</organism>
<feature type="compositionally biased region" description="Low complexity" evidence="1">
    <location>
        <begin position="191"/>
        <end position="201"/>
    </location>
</feature>
<keyword evidence="2" id="KW-1133">Transmembrane helix</keyword>
<feature type="transmembrane region" description="Helical" evidence="2">
    <location>
        <begin position="72"/>
        <end position="93"/>
    </location>
</feature>
<dbReference type="Proteomes" id="UP001364224">
    <property type="component" value="Unassembled WGS sequence"/>
</dbReference>
<feature type="transmembrane region" description="Helical" evidence="2">
    <location>
        <begin position="7"/>
        <end position="27"/>
    </location>
</feature>
<feature type="transmembrane region" description="Helical" evidence="2">
    <location>
        <begin position="39"/>
        <end position="60"/>
    </location>
</feature>
<sequence length="255" mass="26446">MVGFPLLLIPLAIYNIIVFLMPGVSFTEPLDLKLTLMSGAEWTVTLSDVLLTLAILLLLAEVIKGARPGAKYLTDHLLSLIVFGAAAAEFVLWPKFGTSTYFLLTVLALVDFLSGLALRTRRRAVAVAAAPAPAPQPKAAEPPPKAAEKVETPAAEPKLDPAPAAAPASAAPSVPPAVSVAESVLKDLAEPKPVQPAAAPEAAPPKTPSPEVHSPEAHSPEVSSPEVQSPEVPSPGLQPGPGFPPPPDKPDTPQR</sequence>
<proteinExistence type="predicted"/>
<comment type="caution">
    <text evidence="3">The sequence shown here is derived from an EMBL/GenBank/DDBJ whole genome shotgun (WGS) entry which is preliminary data.</text>
</comment>
<keyword evidence="2" id="KW-0812">Transmembrane</keyword>
<name>A0ABU8BKX7_9BRAD</name>
<feature type="compositionally biased region" description="Low complexity" evidence="1">
    <location>
        <begin position="220"/>
        <end position="231"/>
    </location>
</feature>
<feature type="compositionally biased region" description="Low complexity" evidence="1">
    <location>
        <begin position="152"/>
        <end position="183"/>
    </location>
</feature>
<evidence type="ECO:0000256" key="1">
    <source>
        <dbReference type="SAM" id="MobiDB-lite"/>
    </source>
</evidence>
<feature type="region of interest" description="Disordered" evidence="1">
    <location>
        <begin position="129"/>
        <end position="255"/>
    </location>
</feature>
<evidence type="ECO:0000313" key="4">
    <source>
        <dbReference type="Proteomes" id="UP001364224"/>
    </source>
</evidence>
<feature type="transmembrane region" description="Helical" evidence="2">
    <location>
        <begin position="99"/>
        <end position="118"/>
    </location>
</feature>
<evidence type="ECO:0000256" key="2">
    <source>
        <dbReference type="SAM" id="Phobius"/>
    </source>
</evidence>
<keyword evidence="4" id="KW-1185">Reference proteome</keyword>
<accession>A0ABU8BKX7</accession>
<dbReference type="EMBL" id="JAZHRV010000001">
    <property type="protein sequence ID" value="MEH2559199.1"/>
    <property type="molecule type" value="Genomic_DNA"/>
</dbReference>
<evidence type="ECO:0000313" key="3">
    <source>
        <dbReference type="EMBL" id="MEH2559199.1"/>
    </source>
</evidence>